<gene>
    <name evidence="8" type="ORF">HMPREF9442_02199</name>
</gene>
<evidence type="ECO:0000256" key="3">
    <source>
        <dbReference type="ARBA" id="ARBA00022737"/>
    </source>
</evidence>
<keyword evidence="5" id="KW-1133">Transmembrane helix</keyword>
<evidence type="ECO:0000313" key="9">
    <source>
        <dbReference type="Proteomes" id="UP000005546"/>
    </source>
</evidence>
<name>F3QVH3_9BACT</name>
<feature type="domain" description="Teneurin-like YD-shell" evidence="7">
    <location>
        <begin position="1125"/>
        <end position="1285"/>
    </location>
</feature>
<organism evidence="8 9">
    <name type="scientific">Paraprevotella xylaniphila YIT 11841</name>
    <dbReference type="NCBI Taxonomy" id="762982"/>
    <lineage>
        <taxon>Bacteria</taxon>
        <taxon>Pseudomonadati</taxon>
        <taxon>Bacteroidota</taxon>
        <taxon>Bacteroidia</taxon>
        <taxon>Bacteroidales</taxon>
        <taxon>Prevotellaceae</taxon>
        <taxon>Paraprevotella</taxon>
    </lineage>
</organism>
<dbReference type="Pfam" id="PF25023">
    <property type="entry name" value="TEN_YD-shell"/>
    <property type="match status" value="1"/>
</dbReference>
<dbReference type="Gene3D" id="3.90.320.10">
    <property type="match status" value="1"/>
</dbReference>
<dbReference type="InterPro" id="IPR006530">
    <property type="entry name" value="YD"/>
</dbReference>
<keyword evidence="5" id="KW-0812">Transmembrane</keyword>
<keyword evidence="6" id="KW-0732">Signal</keyword>
<comment type="subcellular location">
    <subcellularLocation>
        <location evidence="1">Secreted</location>
    </subcellularLocation>
</comment>
<dbReference type="RefSeq" id="WP_008628016.1">
    <property type="nucleotide sequence ID" value="NZ_GL883865.1"/>
</dbReference>
<dbReference type="STRING" id="762982.HMPREF9442_02199"/>
<evidence type="ECO:0000256" key="1">
    <source>
        <dbReference type="ARBA" id="ARBA00004613"/>
    </source>
</evidence>
<feature type="transmembrane region" description="Helical" evidence="5">
    <location>
        <begin position="1754"/>
        <end position="1771"/>
    </location>
</feature>
<dbReference type="GO" id="GO:0005576">
    <property type="term" value="C:extracellular region"/>
    <property type="evidence" value="ECO:0007669"/>
    <property type="project" value="UniProtKB-SubCell"/>
</dbReference>
<evidence type="ECO:0000259" key="7">
    <source>
        <dbReference type="Pfam" id="PF25023"/>
    </source>
</evidence>
<keyword evidence="9" id="KW-1185">Reference proteome</keyword>
<dbReference type="eggNOG" id="COG4290">
    <property type="taxonomic scope" value="Bacteria"/>
</dbReference>
<dbReference type="SUPFAM" id="SSF69318">
    <property type="entry name" value="Integrin alpha N-terminal domain"/>
    <property type="match status" value="1"/>
</dbReference>
<protein>
    <submittedName>
        <fullName evidence="8">RHS repeat-associated core domain protein</fullName>
    </submittedName>
</protein>
<reference evidence="8 9" key="1">
    <citation type="submission" date="2011-02" db="EMBL/GenBank/DDBJ databases">
        <authorList>
            <person name="Weinstock G."/>
            <person name="Sodergren E."/>
            <person name="Clifton S."/>
            <person name="Fulton L."/>
            <person name="Fulton B."/>
            <person name="Courtney L."/>
            <person name="Fronick C."/>
            <person name="Harrison M."/>
            <person name="Strong C."/>
            <person name="Farmer C."/>
            <person name="Delahaunty K."/>
            <person name="Markovic C."/>
            <person name="Hall O."/>
            <person name="Minx P."/>
            <person name="Tomlinson C."/>
            <person name="Mitreva M."/>
            <person name="Hou S."/>
            <person name="Chen J."/>
            <person name="Wollam A."/>
            <person name="Pepin K.H."/>
            <person name="Johnson M."/>
            <person name="Bhonagiri V."/>
            <person name="Zhang X."/>
            <person name="Suruliraj S."/>
            <person name="Warren W."/>
            <person name="Chinwalla A."/>
            <person name="Mardis E.R."/>
            <person name="Wilson R.K."/>
        </authorList>
    </citation>
    <scope>NUCLEOTIDE SEQUENCE [LARGE SCALE GENOMIC DNA]</scope>
    <source>
        <strain evidence="8 9">YIT 11841</strain>
    </source>
</reference>
<evidence type="ECO:0000256" key="6">
    <source>
        <dbReference type="SAM" id="SignalP"/>
    </source>
</evidence>
<sequence>MKRFPLLFFLCACCLLSALGQEGYPAIDNDYVPITYKIDTRNEVGQIDITSGVSPTGARTYTVPISAYKGIRGFNPELSFVYNSQQGNGLLGIGWSLSGLSVICRTVQTPYYDGKIAPIAFNREDVFMLDGMRLVKVDSVTYLSERGYIRVKANYAGNSLQYFDVAFPNGRTAIFGYKTNTNNNLYYPLTELSDLWGNTITYHYTSQRDHYRINKITYNGASIEFSFVGSRTDPVSFYLSGQKVTENSLLKTITCKFGNTILGTYKLNYRNENQTTLKQSLLEEIEYLSGVKSFPPLHFYYGKGNKATGYDTHSFVCKGYVGTPSPKRFVVARNADHGKADLIVAIPDYNPYIIQNELEVVNGSEGYSWIENGYPNNDYIDYFSFLGVMQGSRHQLTYSGDGFIDIVAADITGCGRDCVVQINNTIANKQTDQVTFRIHDSESLLMNKQPSQHIYYFSTLHSCIHDNIEAPSIQPKYYYPGDFNGDGKTEILGVSAHQPFGDTSLPSQCYIFDLNKGTLPYQGHIFPFHVEFQTTHNSPTPEFIYNRTDKIFVLDYDGDGCSEIVHQDRNGAHIYKFDIKGSVWTPRKIADGIPLVFTDNTKFLIGDFNGDGLTDMLRYVTKTSNRQYCELFISQGNGVFDLSNFNLPLRDGESLGQERRYNFLLQDVNGDGRSDLIDYTDKGFYTYLYNNAGRFEDPFFTPYPSSGGQLLPSRLKTGKDFSQLACFDGNEIHLYSFSRNDKKENLITGMVNSLGAIERNDYAITNGDATFSSIYQPGYNIHYPYVEAFDNLPLLAISEKYVDGKQMDGWHYYYKGGIKHLTGKGFCGFQQTRTVDFKGKELIRDFDPERYGILTHEAYDLAYENFYEYEIVEHPNRMVEVNLYMKDESDYLKNADNLYYYDGHKLGYPSTEEIEYWDGHKTKTNTVFKPVYTGWAENKIGGTSPDSMDVCYMLAYIPSGQEYLFGRIHEQTVTNTTAGGKSVSQKTTIPSWQYDMPTVRRDYLGGETRYDNQYDTKGNLIKAVTEWTGKARISESWEYDNYGRISSHTSEIGTTEKYAYGTDGRLKSHTDSRGNTTAYTYDGFGRQVETERADGTTVTNEYAWCNEATGGVYAIIIRETGKPDMKTVYDALGRVVRQSEMTFDGIWRSTDIEYDVYGRVARKSLPYTQSSPSHYTVYTYDDFDRLVSVTDRPGHTTTYTYSDDNDGYTITTTQDGVETTRTYDLRDRLVRVDDPGGTTRYELDADGQPLTITAPDGTQTKFEYNDMRKCRKRTDPGFGESTYGYEVFGDIAWEKNAREENINRLYDSYNRLTNIGWGSPNVAYTYTPHGEIATIKGFNNTFITYTYDEFGRLASYREDAPDGKWLLKDYTYKDGNTASVTYTSQNGRLTTENYVYQNGHLTEIKLDDGTSVLKIEDENDMRMPTRAQTGNITRLYEYDAYGYPLRRTGKTDQLTYQNFTYTFDTSRQNLRTRTDQRSGKTETFNYDEMNRLTGDGTSVLEYAPNGNIIKKSGVGSYTYEMPGKPHAVTGIAPEGNLTSGMGTQEIFYTKALRPDSIHEGAFDAKFVYNGNLDKVKMTVTQDKGRSYLRKYYLGGCYELEESSSGPARERVYVGGNYYDAPVMLEKTGPLTQYYSLIRDYLGSITHVVRFDGYLIKELNHDAWGIRRNPISYSPEVRPATLSASTFSRGFCGHEYLDVFGLVDMNARLYDPILGRFLSPDPYMQIPDFSQGFNRYAYCMNNPLAYVDENGENPLFIIGIAMIVGGTANLSWKAINGQIDDFGDAISAFGIGAAAGGFGAAVGFVAAPMVGAGFLGGFVESAFSGVVSSSILSVGNSQAFGDPQMGWKGYVLSAIGAGVIGGVVNGGIAASQGKNFWTGAEKAISNRDLIQQAADMAYKEIPGEGPVVGTKRHEFATKYLEEYQDIHGDRGLEFKVRFHDEQINKTGIIDIVDYKNQIIYDFKFGYPNKSPEMLNNTIQMQWYRKNMNNWPSFIIKPKIKY</sequence>
<dbReference type="HOGENOM" id="CLU_000852_1_0_10"/>
<comment type="caution">
    <text evidence="8">The sequence shown here is derived from an EMBL/GenBank/DDBJ whole genome shotgun (WGS) entry which is preliminary data.</text>
</comment>
<evidence type="ECO:0000256" key="2">
    <source>
        <dbReference type="ARBA" id="ARBA00022525"/>
    </source>
</evidence>
<dbReference type="InterPro" id="IPR028994">
    <property type="entry name" value="Integrin_alpha_N"/>
</dbReference>
<dbReference type="InterPro" id="IPR003284">
    <property type="entry name" value="Sal_SpvB"/>
</dbReference>
<dbReference type="PANTHER" id="PTHR32305">
    <property type="match status" value="1"/>
</dbReference>
<feature type="transmembrane region" description="Helical" evidence="5">
    <location>
        <begin position="1846"/>
        <end position="1867"/>
    </location>
</feature>
<feature type="signal peptide" evidence="6">
    <location>
        <begin position="1"/>
        <end position="20"/>
    </location>
</feature>
<dbReference type="InterPro" id="IPR031325">
    <property type="entry name" value="RHS_repeat"/>
</dbReference>
<dbReference type="EMBL" id="AFBR01000065">
    <property type="protein sequence ID" value="EGG52754.1"/>
    <property type="molecule type" value="Genomic_DNA"/>
</dbReference>
<keyword evidence="5" id="KW-0472">Membrane</keyword>
<evidence type="ECO:0000256" key="5">
    <source>
        <dbReference type="SAM" id="Phobius"/>
    </source>
</evidence>
<feature type="chain" id="PRO_5003302310" evidence="6">
    <location>
        <begin position="21"/>
        <end position="2000"/>
    </location>
</feature>
<dbReference type="Pfam" id="PF03534">
    <property type="entry name" value="SpvB"/>
    <property type="match status" value="1"/>
</dbReference>
<dbReference type="Gene3D" id="2.180.10.10">
    <property type="entry name" value="RHS repeat-associated core"/>
    <property type="match status" value="3"/>
</dbReference>
<dbReference type="InterPro" id="IPR056823">
    <property type="entry name" value="TEN-like_YD-shell"/>
</dbReference>
<proteinExistence type="predicted"/>
<accession>F3QVH3</accession>
<dbReference type="Proteomes" id="UP000005546">
    <property type="component" value="Unassembled WGS sequence"/>
</dbReference>
<dbReference type="NCBIfam" id="TIGR03696">
    <property type="entry name" value="Rhs_assc_core"/>
    <property type="match status" value="1"/>
</dbReference>
<dbReference type="Pfam" id="PF05593">
    <property type="entry name" value="RHS_repeat"/>
    <property type="match status" value="1"/>
</dbReference>
<dbReference type="GO" id="GO:0005737">
    <property type="term" value="C:cytoplasm"/>
    <property type="evidence" value="ECO:0007669"/>
    <property type="project" value="InterPro"/>
</dbReference>
<dbReference type="InterPro" id="IPR050708">
    <property type="entry name" value="T6SS_VgrG/RHS"/>
</dbReference>
<feature type="transmembrane region" description="Helical" evidence="5">
    <location>
        <begin position="1783"/>
        <end position="1805"/>
    </location>
</feature>
<dbReference type="NCBIfam" id="TIGR01643">
    <property type="entry name" value="YD_repeat_2x"/>
    <property type="match status" value="3"/>
</dbReference>
<dbReference type="OrthoDB" id="6225685at2"/>
<dbReference type="InterPro" id="IPR011604">
    <property type="entry name" value="PDDEXK-like_dom_sf"/>
</dbReference>
<dbReference type="PANTHER" id="PTHR32305:SF15">
    <property type="entry name" value="PROTEIN RHSA-RELATED"/>
    <property type="match status" value="1"/>
</dbReference>
<dbReference type="eggNOG" id="COG3209">
    <property type="taxonomic scope" value="Bacteria"/>
</dbReference>
<evidence type="ECO:0000256" key="4">
    <source>
        <dbReference type="ARBA" id="ARBA00023026"/>
    </source>
</evidence>
<evidence type="ECO:0000313" key="8">
    <source>
        <dbReference type="EMBL" id="EGG52754.1"/>
    </source>
</evidence>
<keyword evidence="4" id="KW-0843">Virulence</keyword>
<keyword evidence="3" id="KW-0677">Repeat</keyword>
<keyword evidence="2" id="KW-0964">Secreted</keyword>
<dbReference type="InterPro" id="IPR022385">
    <property type="entry name" value="Rhs_assc_core"/>
</dbReference>